<dbReference type="InterPro" id="IPR037108">
    <property type="entry name" value="TM1727-like_C_sf"/>
</dbReference>
<dbReference type="Gene3D" id="1.10.1040.20">
    <property type="entry name" value="ProC-like, C-terminal domain"/>
    <property type="match status" value="1"/>
</dbReference>
<dbReference type="Gene3D" id="3.40.50.720">
    <property type="entry name" value="NAD(P)-binding Rossmann-like Domain"/>
    <property type="match status" value="1"/>
</dbReference>
<dbReference type="InterPro" id="IPR019665">
    <property type="entry name" value="OxRdtase/DH_put_Rossmann_dom"/>
</dbReference>
<dbReference type="AlphaFoldDB" id="E6MED5"/>
<dbReference type="STRING" id="887929.HMP0721_0368"/>
<gene>
    <name evidence="3" type="ORF">HMP0721_0368</name>
</gene>
<dbReference type="Pfam" id="PF10727">
    <property type="entry name" value="Rossmann-like"/>
    <property type="match status" value="1"/>
</dbReference>
<comment type="caution">
    <text evidence="3">The sequence shown here is derived from an EMBL/GenBank/DDBJ whole genome shotgun (WGS) entry which is preliminary data.</text>
</comment>
<organism evidence="3 4">
    <name type="scientific">Pseudoramibacter alactolyticus ATCC 23263</name>
    <dbReference type="NCBI Taxonomy" id="887929"/>
    <lineage>
        <taxon>Bacteria</taxon>
        <taxon>Bacillati</taxon>
        <taxon>Bacillota</taxon>
        <taxon>Clostridia</taxon>
        <taxon>Eubacteriales</taxon>
        <taxon>Eubacteriaceae</taxon>
        <taxon>Pseudoramibacter</taxon>
    </lineage>
</organism>
<sequence>MALKTGFVGAGKVGFTLGKYLTTHGARVTGYYSRNTDAADDAAQFTHSQSYRELGDLVADSDVLFLTVPDSSIAAMAAAICEYPIQGKIICHCSGALSAEAAMPGAEQFGASVYSVHPLFAVSDRYAAYRELSDVFFALEGSADRLDAVNTWLKGLGLSVQIIDRSSKARYHCAASMASNLVVGLVAQSIAMLETCGFSRERAQQALMPLVLGNVAHMAEDGIIDALTGPVERGDTKTVAAHLDCFDKANDRLLYALLSQKLLALAKTKHPDRSYQSLENLLLSLGETTQNEKHG</sequence>
<dbReference type="SUPFAM" id="SSF51735">
    <property type="entry name" value="NAD(P)-binding Rossmann-fold domains"/>
    <property type="match status" value="1"/>
</dbReference>
<evidence type="ECO:0000259" key="1">
    <source>
        <dbReference type="Pfam" id="PF10727"/>
    </source>
</evidence>
<evidence type="ECO:0000259" key="2">
    <source>
        <dbReference type="Pfam" id="PF10728"/>
    </source>
</evidence>
<keyword evidence="4" id="KW-1185">Reference proteome</keyword>
<dbReference type="EMBL" id="AEQN01000007">
    <property type="protein sequence ID" value="EFV02460.1"/>
    <property type="molecule type" value="Genomic_DNA"/>
</dbReference>
<dbReference type="RefSeq" id="WP_006597787.1">
    <property type="nucleotide sequence ID" value="NZ_GL622359.1"/>
</dbReference>
<evidence type="ECO:0000313" key="4">
    <source>
        <dbReference type="Proteomes" id="UP000004754"/>
    </source>
</evidence>
<dbReference type="HOGENOM" id="CLU_055635_1_0_9"/>
<dbReference type="PANTHER" id="PTHR40459">
    <property type="entry name" value="CONSERVED HYPOTHETICAL ALANINE AND LEUCINE RICH PROTEIN"/>
    <property type="match status" value="1"/>
</dbReference>
<dbReference type="InterPro" id="IPR008927">
    <property type="entry name" value="6-PGluconate_DH-like_C_sf"/>
</dbReference>
<reference evidence="3 4" key="1">
    <citation type="submission" date="2010-12" db="EMBL/GenBank/DDBJ databases">
        <authorList>
            <person name="Muzny D."/>
            <person name="Qin X."/>
            <person name="Deng J."/>
            <person name="Jiang H."/>
            <person name="Liu Y."/>
            <person name="Qu J."/>
            <person name="Song X.-Z."/>
            <person name="Zhang L."/>
            <person name="Thornton R."/>
            <person name="Coyle M."/>
            <person name="Francisco L."/>
            <person name="Jackson L."/>
            <person name="Javaid M."/>
            <person name="Korchina V."/>
            <person name="Kovar C."/>
            <person name="Mata R."/>
            <person name="Mathew T."/>
            <person name="Ngo R."/>
            <person name="Nguyen L."/>
            <person name="Nguyen N."/>
            <person name="Okwuonu G."/>
            <person name="Ongeri F."/>
            <person name="Pham C."/>
            <person name="Simmons D."/>
            <person name="Wilczek-Boney K."/>
            <person name="Hale W."/>
            <person name="Jakkamsetti A."/>
            <person name="Pham P."/>
            <person name="Ruth R."/>
            <person name="San Lucas F."/>
            <person name="Warren J."/>
            <person name="Zhang J."/>
            <person name="Zhao Z."/>
            <person name="Zhou C."/>
            <person name="Zhu D."/>
            <person name="Lee S."/>
            <person name="Bess C."/>
            <person name="Blankenburg K."/>
            <person name="Forbes L."/>
            <person name="Fu Q."/>
            <person name="Gubbala S."/>
            <person name="Hirani K."/>
            <person name="Jayaseelan J.C."/>
            <person name="Lara F."/>
            <person name="Munidasa M."/>
            <person name="Palculict T."/>
            <person name="Patil S."/>
            <person name="Pu L.-L."/>
            <person name="Saada N."/>
            <person name="Tang L."/>
            <person name="Weissenberger G."/>
            <person name="Zhu Y."/>
            <person name="Hemphill L."/>
            <person name="Shang Y."/>
            <person name="Youmans B."/>
            <person name="Ayvaz T."/>
            <person name="Ross M."/>
            <person name="Santibanez J."/>
            <person name="Aqrawi P."/>
            <person name="Gross S."/>
            <person name="Joshi V."/>
            <person name="Fowler G."/>
            <person name="Nazareth L."/>
            <person name="Reid J."/>
            <person name="Worley K."/>
            <person name="Petrosino J."/>
            <person name="Highlander S."/>
            <person name="Gibbs R."/>
        </authorList>
    </citation>
    <scope>NUCLEOTIDE SEQUENCE [LARGE SCALE GENOMIC DNA]</scope>
    <source>
        <strain evidence="3 4">ATCC 23263</strain>
    </source>
</reference>
<dbReference type="eggNOG" id="COG5495">
    <property type="taxonomic scope" value="Bacteria"/>
</dbReference>
<accession>E6MED5</accession>
<dbReference type="Proteomes" id="UP000004754">
    <property type="component" value="Unassembled WGS sequence"/>
</dbReference>
<dbReference type="Pfam" id="PF10728">
    <property type="entry name" value="DUF2520"/>
    <property type="match status" value="1"/>
</dbReference>
<feature type="domain" description="DUF2520" evidence="2">
    <location>
        <begin position="136"/>
        <end position="261"/>
    </location>
</feature>
<dbReference type="InterPro" id="IPR036291">
    <property type="entry name" value="NAD(P)-bd_dom_sf"/>
</dbReference>
<evidence type="ECO:0000313" key="3">
    <source>
        <dbReference type="EMBL" id="EFV02460.1"/>
    </source>
</evidence>
<dbReference type="InterPro" id="IPR018931">
    <property type="entry name" value="DUF2520"/>
</dbReference>
<proteinExistence type="predicted"/>
<protein>
    <submittedName>
        <fullName evidence="3">Oxidoreductase, NAD-binding domain protein</fullName>
    </submittedName>
</protein>
<dbReference type="PANTHER" id="PTHR40459:SF1">
    <property type="entry name" value="CONSERVED HYPOTHETICAL ALANINE AND LEUCINE RICH PROTEIN"/>
    <property type="match status" value="1"/>
</dbReference>
<dbReference type="SUPFAM" id="SSF48179">
    <property type="entry name" value="6-phosphogluconate dehydrogenase C-terminal domain-like"/>
    <property type="match status" value="1"/>
</dbReference>
<name>E6MED5_9FIRM</name>
<feature type="domain" description="Putative oxidoreductase/dehydrogenase Rossmann-like" evidence="1">
    <location>
        <begin position="3"/>
        <end position="118"/>
    </location>
</feature>